<dbReference type="SUPFAM" id="SSF53383">
    <property type="entry name" value="PLP-dependent transferases"/>
    <property type="match status" value="1"/>
</dbReference>
<keyword evidence="1 3" id="KW-0032">Aminotransferase</keyword>
<dbReference type="Proteomes" id="UP000641741">
    <property type="component" value="Unassembled WGS sequence"/>
</dbReference>
<reference evidence="3 4" key="1">
    <citation type="submission" date="2020-08" db="EMBL/GenBank/DDBJ databases">
        <title>Genome public.</title>
        <authorList>
            <person name="Liu C."/>
            <person name="Sun Q."/>
        </authorList>
    </citation>
    <scope>NUCLEOTIDE SEQUENCE [LARGE SCALE GENOMIC DNA]</scope>
    <source>
        <strain evidence="3 4">M2</strain>
    </source>
</reference>
<dbReference type="InterPro" id="IPR015424">
    <property type="entry name" value="PyrdxlP-dep_Trfase"/>
</dbReference>
<protein>
    <recommendedName>
        <fullName evidence="1">Aminotransferase</fullName>
        <ecNumber evidence="1">2.6.1.-</ecNumber>
    </recommendedName>
</protein>
<name>A0ABR7GLV1_9FIRM</name>
<dbReference type="InterPro" id="IPR004838">
    <property type="entry name" value="NHTrfase_class1_PyrdxlP-BS"/>
</dbReference>
<dbReference type="PANTHER" id="PTHR42691">
    <property type="entry name" value="ASPARTATE AMINOTRANSFERASE YHDR-RELATED"/>
    <property type="match status" value="1"/>
</dbReference>
<evidence type="ECO:0000259" key="2">
    <source>
        <dbReference type="Pfam" id="PF00155"/>
    </source>
</evidence>
<accession>A0ABR7GLV1</accession>
<proteinExistence type="inferred from homology"/>
<evidence type="ECO:0000256" key="1">
    <source>
        <dbReference type="RuleBase" id="RU000481"/>
    </source>
</evidence>
<dbReference type="GO" id="GO:0008483">
    <property type="term" value="F:transaminase activity"/>
    <property type="evidence" value="ECO:0007669"/>
    <property type="project" value="UniProtKB-KW"/>
</dbReference>
<evidence type="ECO:0000313" key="4">
    <source>
        <dbReference type="Proteomes" id="UP000641741"/>
    </source>
</evidence>
<dbReference type="Gene3D" id="3.40.640.10">
    <property type="entry name" value="Type I PLP-dependent aspartate aminotransferase-like (Major domain)"/>
    <property type="match status" value="1"/>
</dbReference>
<comment type="cofactor">
    <cofactor evidence="1">
        <name>pyridoxal 5'-phosphate</name>
        <dbReference type="ChEBI" id="CHEBI:597326"/>
    </cofactor>
</comment>
<comment type="similarity">
    <text evidence="1">Belongs to the class-I pyridoxal-phosphate-dependent aminotransferase family.</text>
</comment>
<organism evidence="3 4">
    <name type="scientific">Agathobaculum hominis</name>
    <dbReference type="NCBI Taxonomy" id="2763014"/>
    <lineage>
        <taxon>Bacteria</taxon>
        <taxon>Bacillati</taxon>
        <taxon>Bacillota</taxon>
        <taxon>Clostridia</taxon>
        <taxon>Eubacteriales</taxon>
        <taxon>Butyricicoccaceae</taxon>
        <taxon>Agathobaculum</taxon>
    </lineage>
</organism>
<feature type="domain" description="Aminotransferase class I/classII large" evidence="2">
    <location>
        <begin position="34"/>
        <end position="383"/>
    </location>
</feature>
<dbReference type="InterPro" id="IPR015421">
    <property type="entry name" value="PyrdxlP-dep_Trfase_major"/>
</dbReference>
<sequence>MINRQMYELGSHRSTIREIFEYGNQRAAIVGRENVLDFSLGNPNVPAPDEVRQAILAEAAGDPVAIHGYTSAPGAPDVRRTLADSLNRRFGTDYTGDSLYLTAGAAAALMCAFRALACEGDEFVVFAPFFPEYKMFIESGAGAKCVLVPPSIEDFQIDFDAFAQRVSEHTKAVVINSPNNPSGAVYSEQTIRRLAAFLREKENEYGHPIYLISDEPYREIVYDNVTIPFVPNYYDDTIVCYSYSKSLSLPGERIGYVLVPPKAADSADLYAAVCGAGRALGYVCAPSLFQRVAARCADLTSDIAVYRTNRDLLYSGLTEMGYTCVKPEGAFYLFPRTLEADDRAFCERAKKYDLLLVPGSDFGAPGHMRISYCVKTETVEKALPLFKKLAEEYKIR</sequence>
<dbReference type="EC" id="2.6.1.-" evidence="1"/>
<dbReference type="PANTHER" id="PTHR42691:SF1">
    <property type="entry name" value="ASPARTATE AMINOTRANSFERASE YHDR-RELATED"/>
    <property type="match status" value="1"/>
</dbReference>
<comment type="caution">
    <text evidence="3">The sequence shown here is derived from an EMBL/GenBank/DDBJ whole genome shotgun (WGS) entry which is preliminary data.</text>
</comment>
<dbReference type="RefSeq" id="WP_186969547.1">
    <property type="nucleotide sequence ID" value="NZ_JACOPK010000003.1"/>
</dbReference>
<gene>
    <name evidence="3" type="ORF">H8S02_04820</name>
</gene>
<dbReference type="NCBIfam" id="NF005305">
    <property type="entry name" value="PRK06836.1"/>
    <property type="match status" value="1"/>
</dbReference>
<keyword evidence="1" id="KW-0808">Transferase</keyword>
<dbReference type="InterPro" id="IPR004839">
    <property type="entry name" value="Aminotransferase_I/II_large"/>
</dbReference>
<dbReference type="Pfam" id="PF00155">
    <property type="entry name" value="Aminotran_1_2"/>
    <property type="match status" value="1"/>
</dbReference>
<keyword evidence="4" id="KW-1185">Reference proteome</keyword>
<dbReference type="EMBL" id="JACOPK010000003">
    <property type="protein sequence ID" value="MBC5695268.1"/>
    <property type="molecule type" value="Genomic_DNA"/>
</dbReference>
<dbReference type="PROSITE" id="PS00105">
    <property type="entry name" value="AA_TRANSFER_CLASS_1"/>
    <property type="match status" value="1"/>
</dbReference>
<evidence type="ECO:0000313" key="3">
    <source>
        <dbReference type="EMBL" id="MBC5695268.1"/>
    </source>
</evidence>
<dbReference type="CDD" id="cd00609">
    <property type="entry name" value="AAT_like"/>
    <property type="match status" value="1"/>
</dbReference>